<keyword evidence="2" id="KW-0812">Transmembrane</keyword>
<feature type="transmembrane region" description="Helical" evidence="2">
    <location>
        <begin position="363"/>
        <end position="390"/>
    </location>
</feature>
<dbReference type="NCBIfam" id="TIGR00792">
    <property type="entry name" value="gph"/>
    <property type="match status" value="1"/>
</dbReference>
<dbReference type="Pfam" id="PF13347">
    <property type="entry name" value="MFS_2"/>
    <property type="match status" value="1"/>
</dbReference>
<protein>
    <submittedName>
        <fullName evidence="3">MFS transporter</fullName>
    </submittedName>
</protein>
<sequence length="450" mass="49287">MQNQKMSVLEKAGFGAGDAALNVVISSMMLIITYFYTDIYGLRTQDLALLFVLVKIVGAVADLTMGQITDRFTSRFGRYRPYLLWLAVPYGVSILFVFSTPDWGYDAKLVWAYSTYIIMTVMTAGVGIPYISLPSALTSDPKESLSANGYRLFFAKIGAFLVTIVVPLLSERWGAGNPAHGYQMAMAVMAALGVGLFLFCFFTTTERVHHVVVRQSLSEQLKVLMKNDQWLILCGVCVTGTIGYVVRGSVAIYYAKYYLGLDTVQVSAFLSTGVAAAILSMVASTWITKVYCKVKLFRWTQLVVAGISLAIYLLVKPGDTVLAFALFFALSFIVDLHAPVFWSAIGETIDYGQVKTGKRVSGFAFGGISVCQKAGMAIAGGLVGVLLTYFHYVPNQAQSEVALNGIALMLSVIPGFFHLLMGLLMFAYRISDEYYGTVKERMKSHGYVTA</sequence>
<feature type="transmembrane region" description="Helical" evidence="2">
    <location>
        <begin position="296"/>
        <end position="315"/>
    </location>
</feature>
<dbReference type="CDD" id="cd17332">
    <property type="entry name" value="MFS_MelB_like"/>
    <property type="match status" value="1"/>
</dbReference>
<name>A0A6L6QL96_9BURK</name>
<feature type="transmembrane region" description="Helical" evidence="2">
    <location>
        <begin position="266"/>
        <end position="287"/>
    </location>
</feature>
<keyword evidence="2" id="KW-1133">Transmembrane helix</keyword>
<dbReference type="InterPro" id="IPR036259">
    <property type="entry name" value="MFS_trans_sf"/>
</dbReference>
<dbReference type="RefSeq" id="WP_155455990.1">
    <property type="nucleotide sequence ID" value="NZ_WNKX01000018.1"/>
</dbReference>
<feature type="transmembrane region" description="Helical" evidence="2">
    <location>
        <begin position="402"/>
        <end position="426"/>
    </location>
</feature>
<dbReference type="Proteomes" id="UP000472320">
    <property type="component" value="Unassembled WGS sequence"/>
</dbReference>
<dbReference type="GO" id="GO:0015293">
    <property type="term" value="F:symporter activity"/>
    <property type="evidence" value="ECO:0007669"/>
    <property type="project" value="InterPro"/>
</dbReference>
<evidence type="ECO:0000256" key="1">
    <source>
        <dbReference type="ARBA" id="ARBA00009617"/>
    </source>
</evidence>
<comment type="similarity">
    <text evidence="1">Belongs to the sodium:galactoside symporter (TC 2.A.2) family.</text>
</comment>
<dbReference type="InterPro" id="IPR001927">
    <property type="entry name" value="Na/Gal_symport"/>
</dbReference>
<feature type="transmembrane region" description="Helical" evidence="2">
    <location>
        <begin position="152"/>
        <end position="170"/>
    </location>
</feature>
<feature type="transmembrane region" description="Helical" evidence="2">
    <location>
        <begin position="48"/>
        <end position="69"/>
    </location>
</feature>
<dbReference type="SUPFAM" id="SSF103473">
    <property type="entry name" value="MFS general substrate transporter"/>
    <property type="match status" value="1"/>
</dbReference>
<feature type="transmembrane region" description="Helical" evidence="2">
    <location>
        <begin position="321"/>
        <end position="342"/>
    </location>
</feature>
<dbReference type="PANTHER" id="PTHR11328">
    <property type="entry name" value="MAJOR FACILITATOR SUPERFAMILY DOMAIN-CONTAINING PROTEIN"/>
    <property type="match status" value="1"/>
</dbReference>
<feature type="transmembrane region" description="Helical" evidence="2">
    <location>
        <begin position="81"/>
        <end position="98"/>
    </location>
</feature>
<keyword evidence="4" id="KW-1185">Reference proteome</keyword>
<dbReference type="GO" id="GO:0008643">
    <property type="term" value="P:carbohydrate transport"/>
    <property type="evidence" value="ECO:0007669"/>
    <property type="project" value="InterPro"/>
</dbReference>
<dbReference type="AlphaFoldDB" id="A0A6L6QL96"/>
<proteinExistence type="inferred from homology"/>
<feature type="transmembrane region" description="Helical" evidence="2">
    <location>
        <begin position="182"/>
        <end position="202"/>
    </location>
</feature>
<dbReference type="Gene3D" id="1.20.1250.20">
    <property type="entry name" value="MFS general substrate transporter like domains"/>
    <property type="match status" value="2"/>
</dbReference>
<feature type="transmembrane region" description="Helical" evidence="2">
    <location>
        <begin position="110"/>
        <end position="131"/>
    </location>
</feature>
<dbReference type="PANTHER" id="PTHR11328:SF24">
    <property type="entry name" value="MAJOR FACILITATOR SUPERFAMILY (MFS) PROFILE DOMAIN-CONTAINING PROTEIN"/>
    <property type="match status" value="1"/>
</dbReference>
<dbReference type="EMBL" id="WNKX01000018">
    <property type="protein sequence ID" value="MTW13069.1"/>
    <property type="molecule type" value="Genomic_DNA"/>
</dbReference>
<reference evidence="3 4" key="1">
    <citation type="submission" date="2019-11" db="EMBL/GenBank/DDBJ databases">
        <title>Type strains purchased from KCTC, JCM and DSMZ.</title>
        <authorList>
            <person name="Lu H."/>
        </authorList>
    </citation>
    <scope>NUCLEOTIDE SEQUENCE [LARGE SCALE GENOMIC DNA]</scope>
    <source>
        <strain evidence="3 4">JCM 31587</strain>
    </source>
</reference>
<feature type="transmembrane region" description="Helical" evidence="2">
    <location>
        <begin position="12"/>
        <end position="36"/>
    </location>
</feature>
<accession>A0A6L6QL96</accession>
<dbReference type="GO" id="GO:0006814">
    <property type="term" value="P:sodium ion transport"/>
    <property type="evidence" value="ECO:0007669"/>
    <property type="project" value="InterPro"/>
</dbReference>
<evidence type="ECO:0000256" key="2">
    <source>
        <dbReference type="SAM" id="Phobius"/>
    </source>
</evidence>
<dbReference type="GO" id="GO:0005886">
    <property type="term" value="C:plasma membrane"/>
    <property type="evidence" value="ECO:0007669"/>
    <property type="project" value="TreeGrafter"/>
</dbReference>
<gene>
    <name evidence="3" type="ORF">GM658_20900</name>
</gene>
<comment type="caution">
    <text evidence="3">The sequence shown here is derived from an EMBL/GenBank/DDBJ whole genome shotgun (WGS) entry which is preliminary data.</text>
</comment>
<keyword evidence="2" id="KW-0472">Membrane</keyword>
<feature type="transmembrane region" description="Helical" evidence="2">
    <location>
        <begin position="230"/>
        <end position="254"/>
    </location>
</feature>
<dbReference type="OrthoDB" id="181905at2"/>
<dbReference type="InterPro" id="IPR039672">
    <property type="entry name" value="MFS_2"/>
</dbReference>
<evidence type="ECO:0000313" key="3">
    <source>
        <dbReference type="EMBL" id="MTW13069.1"/>
    </source>
</evidence>
<evidence type="ECO:0000313" key="4">
    <source>
        <dbReference type="Proteomes" id="UP000472320"/>
    </source>
</evidence>
<organism evidence="3 4">
    <name type="scientific">Massilia eburnea</name>
    <dbReference type="NCBI Taxonomy" id="1776165"/>
    <lineage>
        <taxon>Bacteria</taxon>
        <taxon>Pseudomonadati</taxon>
        <taxon>Pseudomonadota</taxon>
        <taxon>Betaproteobacteria</taxon>
        <taxon>Burkholderiales</taxon>
        <taxon>Oxalobacteraceae</taxon>
        <taxon>Telluria group</taxon>
        <taxon>Massilia</taxon>
    </lineage>
</organism>